<keyword evidence="1" id="KW-0175">Coiled coil</keyword>
<evidence type="ECO:0000256" key="2">
    <source>
        <dbReference type="SAM" id="MobiDB-lite"/>
    </source>
</evidence>
<evidence type="ECO:0008006" key="5">
    <source>
        <dbReference type="Google" id="ProtNLM"/>
    </source>
</evidence>
<organism evidence="3 4">
    <name type="scientific">Streptomyces hazeniae</name>
    <dbReference type="NCBI Taxonomy" id="3075538"/>
    <lineage>
        <taxon>Bacteria</taxon>
        <taxon>Bacillati</taxon>
        <taxon>Actinomycetota</taxon>
        <taxon>Actinomycetes</taxon>
        <taxon>Kitasatosporales</taxon>
        <taxon>Streptomycetaceae</taxon>
        <taxon>Streptomyces</taxon>
    </lineage>
</organism>
<feature type="region of interest" description="Disordered" evidence="2">
    <location>
        <begin position="187"/>
        <end position="260"/>
    </location>
</feature>
<dbReference type="RefSeq" id="WP_311671474.1">
    <property type="nucleotide sequence ID" value="NZ_JAVREQ010000001.1"/>
</dbReference>
<proteinExistence type="predicted"/>
<comment type="caution">
    <text evidence="3">The sequence shown here is derived from an EMBL/GenBank/DDBJ whole genome shotgun (WGS) entry which is preliminary data.</text>
</comment>
<feature type="coiled-coil region" evidence="1">
    <location>
        <begin position="91"/>
        <end position="118"/>
    </location>
</feature>
<evidence type="ECO:0000313" key="4">
    <source>
        <dbReference type="Proteomes" id="UP001183414"/>
    </source>
</evidence>
<keyword evidence="4" id="KW-1185">Reference proteome</keyword>
<sequence>MEFVIWALVVLFVLFTALGVIVTLKTARAVRRGVERTSAQVRRTVEDTTLKARTAQPGPVGEAARLRLELRTSLDSTRAALTSGASDDPALREAAALLDQLQGHAQRLDGELRLLMEREPDRERIAARLPDARERAAALKKSADSLRFAAQDRARQYDDDGLDALREQIEIESGALRGFRDAPLPLGGAVDAGVQPAEVHGPPAAPEPARLEKPDSQEQNSPQKPHWPEPQHAEKSAPEQHWSDAQTLPGVDRDGPQNPR</sequence>
<dbReference type="Proteomes" id="UP001183414">
    <property type="component" value="Unassembled WGS sequence"/>
</dbReference>
<gene>
    <name evidence="3" type="ORF">RM572_01775</name>
</gene>
<accession>A0ABU2NKJ2</accession>
<name>A0ABU2NKJ2_9ACTN</name>
<evidence type="ECO:0000313" key="3">
    <source>
        <dbReference type="EMBL" id="MDT0377504.1"/>
    </source>
</evidence>
<feature type="compositionally biased region" description="Basic and acidic residues" evidence="2">
    <location>
        <begin position="226"/>
        <end position="242"/>
    </location>
</feature>
<protein>
    <recommendedName>
        <fullName evidence="5">Secreted protein</fullName>
    </recommendedName>
</protein>
<dbReference type="EMBL" id="JAVREQ010000001">
    <property type="protein sequence ID" value="MDT0377504.1"/>
    <property type="molecule type" value="Genomic_DNA"/>
</dbReference>
<feature type="compositionally biased region" description="Basic and acidic residues" evidence="2">
    <location>
        <begin position="251"/>
        <end position="260"/>
    </location>
</feature>
<evidence type="ECO:0000256" key="1">
    <source>
        <dbReference type="SAM" id="Coils"/>
    </source>
</evidence>
<reference evidence="4" key="1">
    <citation type="submission" date="2023-07" db="EMBL/GenBank/DDBJ databases">
        <title>30 novel species of actinomycetes from the DSMZ collection.</title>
        <authorList>
            <person name="Nouioui I."/>
        </authorList>
    </citation>
    <scope>NUCLEOTIDE SEQUENCE [LARGE SCALE GENOMIC DNA]</scope>
    <source>
        <strain evidence="4">DSM 42041</strain>
    </source>
</reference>